<gene>
    <name evidence="2" type="ORF">DLJ46_20180</name>
</gene>
<comment type="caution">
    <text evidence="2">The sequence shown here is derived from an EMBL/GenBank/DDBJ whole genome shotgun (WGS) entry which is preliminary data.</text>
</comment>
<sequence length="213" mass="23018">MPTAHTDAHWAAYNDAQAGGEVRPLCGEVIARAGDGAGHTAIDFGCGAGVETRALLRAGWHVHAIDAAPGTRQRVLTTTEVSDPARLTIEVSDFHDLAELPAVDLVYAGYSLHFVHPLAFPRVWALLRASLLPGAWLAVNFLGERDSWAPDPEMTFLSEASARALLEGLDLVSFTERDEEGAAYSGPKHWHVFDVIARRPLPKTSIPVGHDRS</sequence>
<keyword evidence="2" id="KW-0489">Methyltransferase</keyword>
<dbReference type="EMBL" id="QGSV01000237">
    <property type="protein sequence ID" value="PWU45834.1"/>
    <property type="molecule type" value="Genomic_DNA"/>
</dbReference>
<feature type="domain" description="Methyltransferase" evidence="1">
    <location>
        <begin position="42"/>
        <end position="134"/>
    </location>
</feature>
<dbReference type="GO" id="GO:0008168">
    <property type="term" value="F:methyltransferase activity"/>
    <property type="evidence" value="ECO:0007669"/>
    <property type="project" value="UniProtKB-KW"/>
</dbReference>
<dbReference type="RefSeq" id="WP_109946193.1">
    <property type="nucleotide sequence ID" value="NZ_QGGF01000323.1"/>
</dbReference>
<name>A0A317K0I8_9ACTN</name>
<evidence type="ECO:0000313" key="2">
    <source>
        <dbReference type="EMBL" id="PWU45834.1"/>
    </source>
</evidence>
<dbReference type="Proteomes" id="UP000245683">
    <property type="component" value="Unassembled WGS sequence"/>
</dbReference>
<keyword evidence="2" id="KW-0808">Transferase</keyword>
<keyword evidence="3" id="KW-1185">Reference proteome</keyword>
<dbReference type="GO" id="GO:0032259">
    <property type="term" value="P:methylation"/>
    <property type="evidence" value="ECO:0007669"/>
    <property type="project" value="UniProtKB-KW"/>
</dbReference>
<dbReference type="InterPro" id="IPR029063">
    <property type="entry name" value="SAM-dependent_MTases_sf"/>
</dbReference>
<dbReference type="InterPro" id="IPR041698">
    <property type="entry name" value="Methyltransf_25"/>
</dbReference>
<dbReference type="Pfam" id="PF13649">
    <property type="entry name" value="Methyltransf_25"/>
    <property type="match status" value="1"/>
</dbReference>
<dbReference type="AlphaFoldDB" id="A0A317K0I8"/>
<dbReference type="OrthoDB" id="3376896at2"/>
<proteinExistence type="predicted"/>
<reference evidence="3" key="1">
    <citation type="submission" date="2018-05" db="EMBL/GenBank/DDBJ databases">
        <title>Micromonospora globispora sp. nov. and Micromonospora rugosa sp. nov., isolated from marine sediment.</title>
        <authorList>
            <person name="Carro L."/>
            <person name="Aysel V."/>
            <person name="Cetin D."/>
            <person name="Igual J.M."/>
            <person name="Klenk H.-P."/>
            <person name="Trujillo M.E."/>
            <person name="Sahin N."/>
        </authorList>
    </citation>
    <scope>NUCLEOTIDE SEQUENCE [LARGE SCALE GENOMIC DNA]</scope>
    <source>
        <strain evidence="3">S2904</strain>
    </source>
</reference>
<dbReference type="SUPFAM" id="SSF53335">
    <property type="entry name" value="S-adenosyl-L-methionine-dependent methyltransferases"/>
    <property type="match status" value="1"/>
</dbReference>
<organism evidence="2 3">
    <name type="scientific">Micromonospora globispora</name>
    <dbReference type="NCBI Taxonomy" id="1450148"/>
    <lineage>
        <taxon>Bacteria</taxon>
        <taxon>Bacillati</taxon>
        <taxon>Actinomycetota</taxon>
        <taxon>Actinomycetes</taxon>
        <taxon>Micromonosporales</taxon>
        <taxon>Micromonosporaceae</taxon>
        <taxon>Micromonospora</taxon>
    </lineage>
</organism>
<protein>
    <submittedName>
        <fullName evidence="2">SAM-dependent methyltransferase</fullName>
    </submittedName>
</protein>
<accession>A0A317K0I8</accession>
<evidence type="ECO:0000313" key="3">
    <source>
        <dbReference type="Proteomes" id="UP000245683"/>
    </source>
</evidence>
<dbReference type="CDD" id="cd02440">
    <property type="entry name" value="AdoMet_MTases"/>
    <property type="match status" value="1"/>
</dbReference>
<evidence type="ECO:0000259" key="1">
    <source>
        <dbReference type="Pfam" id="PF13649"/>
    </source>
</evidence>
<dbReference type="Gene3D" id="3.40.50.150">
    <property type="entry name" value="Vaccinia Virus protein VP39"/>
    <property type="match status" value="1"/>
</dbReference>